<dbReference type="CDD" id="cd05242">
    <property type="entry name" value="SDR_a8"/>
    <property type="match status" value="1"/>
</dbReference>
<dbReference type="Pfam" id="PF01370">
    <property type="entry name" value="Epimerase"/>
    <property type="match status" value="1"/>
</dbReference>
<feature type="domain" description="DUF1731" evidence="3">
    <location>
        <begin position="251"/>
        <end position="297"/>
    </location>
</feature>
<dbReference type="SUPFAM" id="SSF51735">
    <property type="entry name" value="NAD(P)-binding Rossmann-fold domains"/>
    <property type="match status" value="1"/>
</dbReference>
<dbReference type="InterPro" id="IPR001509">
    <property type="entry name" value="Epimerase_deHydtase"/>
</dbReference>
<dbReference type="RefSeq" id="WP_124331001.1">
    <property type="nucleotide sequence ID" value="NZ_BEXT01000001.1"/>
</dbReference>
<protein>
    <submittedName>
        <fullName evidence="4">TIGR01777 family protein</fullName>
    </submittedName>
</protein>
<organism evidence="4 5">
    <name type="scientific">Desulfonema ishimotonii</name>
    <dbReference type="NCBI Taxonomy" id="45657"/>
    <lineage>
        <taxon>Bacteria</taxon>
        <taxon>Pseudomonadati</taxon>
        <taxon>Thermodesulfobacteriota</taxon>
        <taxon>Desulfobacteria</taxon>
        <taxon>Desulfobacterales</taxon>
        <taxon>Desulfococcaceae</taxon>
        <taxon>Desulfonema</taxon>
    </lineage>
</organism>
<keyword evidence="5" id="KW-1185">Reference proteome</keyword>
<evidence type="ECO:0000259" key="3">
    <source>
        <dbReference type="Pfam" id="PF08338"/>
    </source>
</evidence>
<reference evidence="5" key="1">
    <citation type="submission" date="2017-11" db="EMBL/GenBank/DDBJ databases">
        <authorList>
            <person name="Watanabe M."/>
            <person name="Kojima H."/>
        </authorList>
    </citation>
    <scope>NUCLEOTIDE SEQUENCE [LARGE SCALE GENOMIC DNA]</scope>
    <source>
        <strain evidence="5">Tokyo 01</strain>
    </source>
</reference>
<gene>
    <name evidence="4" type="ORF">DENIS_4991</name>
</gene>
<reference evidence="5" key="2">
    <citation type="submission" date="2019-01" db="EMBL/GenBank/DDBJ databases">
        <title>Genome sequence of Desulfonema ishimotonii strain Tokyo 01.</title>
        <authorList>
            <person name="Fukui M."/>
        </authorList>
    </citation>
    <scope>NUCLEOTIDE SEQUENCE [LARGE SCALE GENOMIC DNA]</scope>
    <source>
        <strain evidence="5">Tokyo 01</strain>
    </source>
</reference>
<comment type="caution">
    <text evidence="4">The sequence shown here is derived from an EMBL/GenBank/DDBJ whole genome shotgun (WGS) entry which is preliminary data.</text>
</comment>
<dbReference type="OrthoDB" id="5292533at2"/>
<feature type="domain" description="NAD-dependent epimerase/dehydratase" evidence="2">
    <location>
        <begin position="3"/>
        <end position="217"/>
    </location>
</feature>
<evidence type="ECO:0000313" key="5">
    <source>
        <dbReference type="Proteomes" id="UP000288096"/>
    </source>
</evidence>
<dbReference type="InterPro" id="IPR013549">
    <property type="entry name" value="DUF1731"/>
</dbReference>
<dbReference type="EMBL" id="BEXT01000001">
    <property type="protein sequence ID" value="GBC63991.1"/>
    <property type="molecule type" value="Genomic_DNA"/>
</dbReference>
<dbReference type="InterPro" id="IPR036291">
    <property type="entry name" value="NAD(P)-bd_dom_sf"/>
</dbReference>
<name>A0A401G466_9BACT</name>
<dbReference type="Pfam" id="PF08338">
    <property type="entry name" value="DUF1731"/>
    <property type="match status" value="1"/>
</dbReference>
<dbReference type="NCBIfam" id="TIGR01777">
    <property type="entry name" value="yfcH"/>
    <property type="match status" value="1"/>
</dbReference>
<evidence type="ECO:0000313" key="4">
    <source>
        <dbReference type="EMBL" id="GBC63991.1"/>
    </source>
</evidence>
<proteinExistence type="inferred from homology"/>
<dbReference type="AlphaFoldDB" id="A0A401G466"/>
<accession>A0A401G466</accession>
<sequence length="299" mass="32226">MKVFISGGTGFVGSHLTERLLDGGHHVVATGTRPRSNKIAHDRFQYISADTACPGPWQAALADADAVVNLAGRTIFSYWTEGYKKQMYDSRILTTRHIVEALPPDREVVLCSTSAVGCYGSHGDEILTEDAPAGDDFLAGLAADWEAEALRAGEKGVRVAIARLGIVLGKNGGAMKQMLPTFRMGLGGRIGKGTQWFPWVHLEDVVSGILFVIENPAVTGPLNFTAPAPVRQKEFARMLGKAVCRPAILPAPAFMLRLVMGELGAVLLTGQRALPHRLLGYGFQFRYSEIGAALKDIAR</sequence>
<evidence type="ECO:0000256" key="1">
    <source>
        <dbReference type="ARBA" id="ARBA00009353"/>
    </source>
</evidence>
<dbReference type="Proteomes" id="UP000288096">
    <property type="component" value="Unassembled WGS sequence"/>
</dbReference>
<comment type="similarity">
    <text evidence="1">Belongs to the NAD(P)-dependent epimerase/dehydratase family. SDR39U1 subfamily.</text>
</comment>
<dbReference type="Gene3D" id="3.40.50.720">
    <property type="entry name" value="NAD(P)-binding Rossmann-like Domain"/>
    <property type="match status" value="1"/>
</dbReference>
<evidence type="ECO:0000259" key="2">
    <source>
        <dbReference type="Pfam" id="PF01370"/>
    </source>
</evidence>
<dbReference type="PANTHER" id="PTHR11092:SF0">
    <property type="entry name" value="EPIMERASE FAMILY PROTEIN SDR39U1"/>
    <property type="match status" value="1"/>
</dbReference>
<dbReference type="InterPro" id="IPR010099">
    <property type="entry name" value="SDR39U1"/>
</dbReference>
<dbReference type="PANTHER" id="PTHR11092">
    <property type="entry name" value="SUGAR NUCLEOTIDE EPIMERASE RELATED"/>
    <property type="match status" value="1"/>
</dbReference>